<gene>
    <name evidence="9" type="ORF">N495_01695</name>
</gene>
<dbReference type="RefSeq" id="WP_043031080.1">
    <property type="nucleotide sequence ID" value="NZ_JXSU01000006.1"/>
</dbReference>
<keyword evidence="7 8" id="KW-0472">Membrane</keyword>
<keyword evidence="1" id="KW-1003">Cell membrane</keyword>
<keyword evidence="5" id="KW-0378">Hydrolase</keyword>
<organism evidence="9 10">
    <name type="scientific">Clostridium botulinum B2 450</name>
    <dbReference type="NCBI Taxonomy" id="1379739"/>
    <lineage>
        <taxon>Bacteria</taxon>
        <taxon>Bacillati</taxon>
        <taxon>Bacillota</taxon>
        <taxon>Clostridia</taxon>
        <taxon>Eubacteriales</taxon>
        <taxon>Clostridiaceae</taxon>
        <taxon>Clostridium</taxon>
    </lineage>
</organism>
<keyword evidence="4 8" id="KW-0812">Transmembrane</keyword>
<keyword evidence="6 8" id="KW-1133">Transmembrane helix</keyword>
<dbReference type="GO" id="GO:0006508">
    <property type="term" value="P:proteolysis"/>
    <property type="evidence" value="ECO:0007669"/>
    <property type="project" value="UniProtKB-KW"/>
</dbReference>
<dbReference type="HOGENOM" id="CLU_098969_0_1_9"/>
<dbReference type="GO" id="GO:0008233">
    <property type="term" value="F:peptidase activity"/>
    <property type="evidence" value="ECO:0007669"/>
    <property type="project" value="UniProtKB-KW"/>
</dbReference>
<comment type="caution">
    <text evidence="9">The sequence shown here is derived from an EMBL/GenBank/DDBJ whole genome shotgun (WGS) entry which is preliminary data.</text>
</comment>
<dbReference type="Pfam" id="PF04647">
    <property type="entry name" value="AgrB"/>
    <property type="match status" value="1"/>
</dbReference>
<evidence type="ECO:0000256" key="7">
    <source>
        <dbReference type="ARBA" id="ARBA00023136"/>
    </source>
</evidence>
<proteinExistence type="predicted"/>
<evidence type="ECO:0000313" key="9">
    <source>
        <dbReference type="EMBL" id="KIS25319.1"/>
    </source>
</evidence>
<keyword evidence="3" id="KW-0645">Protease</keyword>
<feature type="transmembrane region" description="Helical" evidence="8">
    <location>
        <begin position="109"/>
        <end position="131"/>
    </location>
</feature>
<dbReference type="OrthoDB" id="2854767at2"/>
<evidence type="ECO:0000313" key="10">
    <source>
        <dbReference type="Proteomes" id="UP000032250"/>
    </source>
</evidence>
<protein>
    <submittedName>
        <fullName evidence="9">Accessory gene regulator AgrB</fullName>
    </submittedName>
</protein>
<name>A0A0D1AQD2_CLOBO</name>
<evidence type="ECO:0000256" key="1">
    <source>
        <dbReference type="ARBA" id="ARBA00022475"/>
    </source>
</evidence>
<dbReference type="SMART" id="SM00793">
    <property type="entry name" value="AgrB"/>
    <property type="match status" value="1"/>
</dbReference>
<feature type="transmembrane region" description="Helical" evidence="8">
    <location>
        <begin position="152"/>
        <end position="173"/>
    </location>
</feature>
<feature type="transmembrane region" description="Helical" evidence="8">
    <location>
        <begin position="28"/>
        <end position="49"/>
    </location>
</feature>
<dbReference type="GO" id="GO:0009372">
    <property type="term" value="P:quorum sensing"/>
    <property type="evidence" value="ECO:0007669"/>
    <property type="project" value="UniProtKB-KW"/>
</dbReference>
<accession>A0A0D1AQD2</accession>
<feature type="transmembrane region" description="Helical" evidence="8">
    <location>
        <begin position="179"/>
        <end position="198"/>
    </location>
</feature>
<reference evidence="9 10" key="1">
    <citation type="submission" date="2014-06" db="EMBL/GenBank/DDBJ databases">
        <title>Genome characterization of distinct group I Clostridium botulinum lineages.</title>
        <authorList>
            <person name="Giordani F."/>
            <person name="Anselmo A."/>
            <person name="Fillo S."/>
            <person name="Palozzi A.M."/>
            <person name="Fortunato A."/>
            <person name="Gentile B."/>
            <person name="Ciammaruconi A."/>
            <person name="Anniballi F."/>
            <person name="De Medici D."/>
            <person name="Lista F."/>
        </authorList>
    </citation>
    <scope>NUCLEOTIDE SEQUENCE [LARGE SCALE GENOMIC DNA]</scope>
    <source>
        <strain evidence="9 10">B2 450</strain>
    </source>
</reference>
<evidence type="ECO:0000256" key="8">
    <source>
        <dbReference type="SAM" id="Phobius"/>
    </source>
</evidence>
<evidence type="ECO:0000256" key="3">
    <source>
        <dbReference type="ARBA" id="ARBA00022670"/>
    </source>
</evidence>
<evidence type="ECO:0000256" key="6">
    <source>
        <dbReference type="ARBA" id="ARBA00022989"/>
    </source>
</evidence>
<evidence type="ECO:0000256" key="4">
    <source>
        <dbReference type="ARBA" id="ARBA00022692"/>
    </source>
</evidence>
<dbReference type="InterPro" id="IPR006741">
    <property type="entry name" value="AgrB"/>
</dbReference>
<evidence type="ECO:0000256" key="5">
    <source>
        <dbReference type="ARBA" id="ARBA00022801"/>
    </source>
</evidence>
<dbReference type="EMBL" id="JXSU01000006">
    <property type="protein sequence ID" value="KIS25319.1"/>
    <property type="molecule type" value="Genomic_DNA"/>
</dbReference>
<dbReference type="AlphaFoldDB" id="A0A0D1AQD2"/>
<feature type="transmembrane region" description="Helical" evidence="8">
    <location>
        <begin position="84"/>
        <end position="103"/>
    </location>
</feature>
<dbReference type="GO" id="GO:0016020">
    <property type="term" value="C:membrane"/>
    <property type="evidence" value="ECO:0007669"/>
    <property type="project" value="InterPro"/>
</dbReference>
<sequence length="229" mass="25954">MINAETISNNVATKIASELNLDNDKKEVIAYGTFAFFQTIFCIFLIIMLGYLFDVQIEALLISFTISILRKFSGGVHATSPNNCAIIGTIICVGFAIIVVFLTSSLVNLNILLFLGVIIFVWSYYIIYKLAPVDSKAKPIKKSKKIKRLKKSSIITLSVYLVIILINFVLYYKMGNKKFIIYSLCVYSGILWQTFTLTQYGHLVVKKLDDFLNYIIDTTKGDKNHEKIK</sequence>
<dbReference type="PATRIC" id="fig|1379739.3.peg.643"/>
<evidence type="ECO:0000256" key="2">
    <source>
        <dbReference type="ARBA" id="ARBA00022654"/>
    </source>
</evidence>
<dbReference type="Proteomes" id="UP000032250">
    <property type="component" value="Unassembled WGS sequence"/>
</dbReference>
<keyword evidence="2" id="KW-0673">Quorum sensing</keyword>